<dbReference type="AlphaFoldDB" id="A0A8H3KNZ7"/>
<dbReference type="Proteomes" id="UP000615446">
    <property type="component" value="Unassembled WGS sequence"/>
</dbReference>
<accession>A0A8H3KNZ7</accession>
<evidence type="ECO:0000313" key="1">
    <source>
        <dbReference type="EMBL" id="GES73152.1"/>
    </source>
</evidence>
<gene>
    <name evidence="1" type="ORF">RCL2_000069300</name>
</gene>
<evidence type="ECO:0000313" key="2">
    <source>
        <dbReference type="Proteomes" id="UP000615446"/>
    </source>
</evidence>
<dbReference type="EMBL" id="BLAL01000005">
    <property type="protein sequence ID" value="GES73152.1"/>
    <property type="molecule type" value="Genomic_DNA"/>
</dbReference>
<organism evidence="1 2">
    <name type="scientific">Rhizophagus clarus</name>
    <dbReference type="NCBI Taxonomy" id="94130"/>
    <lineage>
        <taxon>Eukaryota</taxon>
        <taxon>Fungi</taxon>
        <taxon>Fungi incertae sedis</taxon>
        <taxon>Mucoromycota</taxon>
        <taxon>Glomeromycotina</taxon>
        <taxon>Glomeromycetes</taxon>
        <taxon>Glomerales</taxon>
        <taxon>Glomeraceae</taxon>
        <taxon>Rhizophagus</taxon>
    </lineage>
</organism>
<protein>
    <submittedName>
        <fullName evidence="1">Uncharacterized protein</fullName>
    </submittedName>
</protein>
<proteinExistence type="predicted"/>
<comment type="caution">
    <text evidence="1">The sequence shown here is derived from an EMBL/GenBank/DDBJ whole genome shotgun (WGS) entry which is preliminary data.</text>
</comment>
<reference evidence="1" key="1">
    <citation type="submission" date="2019-10" db="EMBL/GenBank/DDBJ databases">
        <title>Conservation and host-specific expression of non-tandemly repeated heterogenous ribosome RNA gene in arbuscular mycorrhizal fungi.</title>
        <authorList>
            <person name="Maeda T."/>
            <person name="Kobayashi Y."/>
            <person name="Nakagawa T."/>
            <person name="Ezawa T."/>
            <person name="Yamaguchi K."/>
            <person name="Bino T."/>
            <person name="Nishimoto Y."/>
            <person name="Shigenobu S."/>
            <person name="Kawaguchi M."/>
        </authorList>
    </citation>
    <scope>NUCLEOTIDE SEQUENCE</scope>
    <source>
        <strain evidence="1">HR1</strain>
    </source>
</reference>
<name>A0A8H3KNZ7_9GLOM</name>
<sequence length="103" mass="12021">MLKIRNLVAIKLRPKSISEYHDNYEDLQVTMINTYSNRSTSNANQGIIIPKQDQLEINDSIHNLHMNFEETSKDNSRDKELVETIIKTSPIAKHQNLRAFHMK</sequence>